<evidence type="ECO:0000256" key="4">
    <source>
        <dbReference type="ARBA" id="ARBA00022640"/>
    </source>
</evidence>
<protein>
    <submittedName>
        <fullName evidence="6">Protein fucoxanthin chlorophyll a c protein</fullName>
    </submittedName>
</protein>
<feature type="binding site" evidence="5">
    <location>
        <position position="64"/>
    </location>
    <ligand>
        <name>chlorophyll a</name>
        <dbReference type="ChEBI" id="CHEBI:58416"/>
        <label>1</label>
    </ligand>
</feature>
<feature type="binding site" evidence="5">
    <location>
        <position position="18"/>
    </location>
    <ligand>
        <name>chlorophyll a</name>
        <dbReference type="ChEBI" id="CHEBI:58416"/>
        <label>1</label>
    </ligand>
</feature>
<keyword evidence="3" id="KW-0602">Photosynthesis</keyword>
<gene>
    <name evidence="6" type="ORF">Ctob_004018</name>
</gene>
<dbReference type="GO" id="GO:0016168">
    <property type="term" value="F:chlorophyll binding"/>
    <property type="evidence" value="ECO:0007669"/>
    <property type="project" value="UniProtKB-KW"/>
</dbReference>
<dbReference type="Pfam" id="PF00504">
    <property type="entry name" value="Chloroa_b-bind"/>
    <property type="match status" value="1"/>
</dbReference>
<evidence type="ECO:0000256" key="5">
    <source>
        <dbReference type="PIRSR" id="PIRSR601344-1"/>
    </source>
</evidence>
<proteinExistence type="predicted"/>
<dbReference type="AlphaFoldDB" id="A0A0M0JHT8"/>
<feature type="binding site" evidence="5">
    <location>
        <position position="126"/>
    </location>
    <ligand>
        <name>chlorophyll a</name>
        <dbReference type="ChEBI" id="CHEBI:58416"/>
        <label>1</label>
    </ligand>
</feature>
<dbReference type="InterPro" id="IPR022796">
    <property type="entry name" value="Chloroa_b-bind"/>
</dbReference>
<sequence>MATDYEKRRKVMWMREAEIKHSRIAMMAAAGWPISELLDGPLSRLLGLPTLLADGGRAPSLFALSGPQGGFVLLAMLSTAVLELKTLDNVAGLTPTGYVAGDLKWDPLELRSKRKDMDLAEIKHGRLAMLAVTGMAVQEFFWGTPVVEQTPQFFKPIGFY</sequence>
<dbReference type="GO" id="GO:0009765">
    <property type="term" value="P:photosynthesis, light harvesting"/>
    <property type="evidence" value="ECO:0007669"/>
    <property type="project" value="InterPro"/>
</dbReference>
<accession>A0A0M0JHT8</accession>
<name>A0A0M0JHT8_9EUKA</name>
<keyword evidence="4" id="KW-0934">Plastid</keyword>
<dbReference type="PANTHER" id="PTHR21649">
    <property type="entry name" value="CHLOROPHYLL A/B BINDING PROTEIN"/>
    <property type="match status" value="1"/>
</dbReference>
<comment type="caution">
    <text evidence="6">The sequence shown here is derived from an EMBL/GenBank/DDBJ whole genome shotgun (WGS) entry which is preliminary data.</text>
</comment>
<keyword evidence="5" id="KW-0148">Chlorophyll</keyword>
<feature type="binding site" evidence="5">
    <location>
        <position position="121"/>
    </location>
    <ligand>
        <name>chlorophyll a</name>
        <dbReference type="ChEBI" id="CHEBI:58416"/>
        <label>1</label>
    </ligand>
</feature>
<evidence type="ECO:0000313" key="6">
    <source>
        <dbReference type="EMBL" id="KOO26166.1"/>
    </source>
</evidence>
<dbReference type="EMBL" id="JWZX01002884">
    <property type="protein sequence ID" value="KOO26166.1"/>
    <property type="molecule type" value="Genomic_DNA"/>
</dbReference>
<feature type="binding site" description="axial binding residue" evidence="5">
    <location>
        <position position="23"/>
    </location>
    <ligand>
        <name>chlorophyll b</name>
        <dbReference type="ChEBI" id="CHEBI:61721"/>
        <label>1</label>
    </ligand>
    <ligandPart>
        <name>Mg</name>
        <dbReference type="ChEBI" id="CHEBI:25107"/>
    </ligandPart>
</feature>
<dbReference type="SUPFAM" id="SSF103511">
    <property type="entry name" value="Chlorophyll a-b binding protein"/>
    <property type="match status" value="1"/>
</dbReference>
<feature type="binding site" evidence="5">
    <location>
        <position position="138"/>
    </location>
    <ligand>
        <name>chlorophyll a</name>
        <dbReference type="ChEBI" id="CHEBI:58416"/>
        <label>1</label>
    </ligand>
</feature>
<keyword evidence="2" id="KW-0150">Chloroplast</keyword>
<evidence type="ECO:0000256" key="2">
    <source>
        <dbReference type="ARBA" id="ARBA00022528"/>
    </source>
</evidence>
<dbReference type="GO" id="GO:0016020">
    <property type="term" value="C:membrane"/>
    <property type="evidence" value="ECO:0007669"/>
    <property type="project" value="InterPro"/>
</dbReference>
<evidence type="ECO:0000256" key="3">
    <source>
        <dbReference type="ARBA" id="ARBA00022531"/>
    </source>
</evidence>
<dbReference type="GO" id="GO:0009507">
    <property type="term" value="C:chloroplast"/>
    <property type="evidence" value="ECO:0007669"/>
    <property type="project" value="UniProtKB-SubCell"/>
</dbReference>
<keyword evidence="7" id="KW-1185">Reference proteome</keyword>
<dbReference type="Proteomes" id="UP000037460">
    <property type="component" value="Unassembled WGS sequence"/>
</dbReference>
<evidence type="ECO:0000313" key="7">
    <source>
        <dbReference type="Proteomes" id="UP000037460"/>
    </source>
</evidence>
<organism evidence="6 7">
    <name type="scientific">Chrysochromulina tobinii</name>
    <dbReference type="NCBI Taxonomy" id="1460289"/>
    <lineage>
        <taxon>Eukaryota</taxon>
        <taxon>Haptista</taxon>
        <taxon>Haptophyta</taxon>
        <taxon>Prymnesiophyceae</taxon>
        <taxon>Prymnesiales</taxon>
        <taxon>Chrysochromulinaceae</taxon>
        <taxon>Chrysochromulina</taxon>
    </lineage>
</organism>
<comment type="subcellular location">
    <subcellularLocation>
        <location evidence="1">Plastid</location>
        <location evidence="1">Chloroplast</location>
    </subcellularLocation>
</comment>
<dbReference type="Gene3D" id="1.10.3460.10">
    <property type="entry name" value="Chlorophyll a/b binding protein domain"/>
    <property type="match status" value="1"/>
</dbReference>
<dbReference type="InterPro" id="IPR001344">
    <property type="entry name" value="Chloro_AB-bd_pln"/>
</dbReference>
<feature type="binding site" evidence="5">
    <location>
        <position position="21"/>
    </location>
    <ligand>
        <name>chlorophyll a</name>
        <dbReference type="ChEBI" id="CHEBI:58416"/>
        <label>1</label>
    </ligand>
</feature>
<reference evidence="7" key="1">
    <citation type="journal article" date="2015" name="PLoS Genet.">
        <title>Genome Sequence and Transcriptome Analyses of Chrysochromulina tobin: Metabolic Tools for Enhanced Algal Fitness in the Prominent Order Prymnesiales (Haptophyceae).</title>
        <authorList>
            <person name="Hovde B.T."/>
            <person name="Deodato C.R."/>
            <person name="Hunsperger H.M."/>
            <person name="Ryken S.A."/>
            <person name="Yost W."/>
            <person name="Jha R.K."/>
            <person name="Patterson J."/>
            <person name="Monnat R.J. Jr."/>
            <person name="Barlow S.B."/>
            <person name="Starkenburg S.R."/>
            <person name="Cattolico R.A."/>
        </authorList>
    </citation>
    <scope>NUCLEOTIDE SEQUENCE</scope>
    <source>
        <strain evidence="7">CCMP291</strain>
    </source>
</reference>
<dbReference type="OrthoDB" id="423598at2759"/>
<keyword evidence="5" id="KW-0157">Chromophore</keyword>
<evidence type="ECO:0000256" key="1">
    <source>
        <dbReference type="ARBA" id="ARBA00004229"/>
    </source>
</evidence>